<sequence length="130" mass="14204">MGFLLRTGFWFALVLLILPFDFGSSETEGEKVSPIQTFFAARDAVSDISGICERQPDVCETGRTALQTIGVRARETARIAYELLDQQFGEKDKEISTGSVAVQPETQPADTDVTARTEAVLPETAPLPPR</sequence>
<reference evidence="2" key="1">
    <citation type="submission" date="2020-09" db="EMBL/GenBank/DDBJ databases">
        <title>Genome seq and assembly of Tianweitania sp.</title>
        <authorList>
            <person name="Chhetri G."/>
        </authorList>
    </citation>
    <scope>NUCLEOTIDE SEQUENCE</scope>
    <source>
        <strain evidence="2">Rool2</strain>
    </source>
</reference>
<dbReference type="EMBL" id="JACVVX010000004">
    <property type="protein sequence ID" value="MBD0415922.1"/>
    <property type="molecule type" value="Genomic_DNA"/>
</dbReference>
<accession>A0A8J6PXB0</accession>
<gene>
    <name evidence="2" type="ORF">ICI42_14770</name>
</gene>
<dbReference type="Pfam" id="PF17264">
    <property type="entry name" value="DUF5330"/>
    <property type="match status" value="1"/>
</dbReference>
<comment type="caution">
    <text evidence="2">The sequence shown here is derived from an EMBL/GenBank/DDBJ whole genome shotgun (WGS) entry which is preliminary data.</text>
</comment>
<evidence type="ECO:0000313" key="3">
    <source>
        <dbReference type="Proteomes" id="UP000643405"/>
    </source>
</evidence>
<name>A0A8J6PXB0_9HYPH</name>
<dbReference type="RefSeq" id="WP_188165554.1">
    <property type="nucleotide sequence ID" value="NZ_JACVVX010000004.1"/>
</dbReference>
<feature type="compositionally biased region" description="Polar residues" evidence="1">
    <location>
        <begin position="96"/>
        <end position="109"/>
    </location>
</feature>
<dbReference type="Proteomes" id="UP000643405">
    <property type="component" value="Unassembled WGS sequence"/>
</dbReference>
<dbReference type="AlphaFoldDB" id="A0A8J6PXB0"/>
<protein>
    <submittedName>
        <fullName evidence="2">DUF5330 domain-containing protein</fullName>
    </submittedName>
</protein>
<evidence type="ECO:0000313" key="2">
    <source>
        <dbReference type="EMBL" id="MBD0415922.1"/>
    </source>
</evidence>
<evidence type="ECO:0000256" key="1">
    <source>
        <dbReference type="SAM" id="MobiDB-lite"/>
    </source>
</evidence>
<organism evidence="2 3">
    <name type="scientific">Oryzicola mucosus</name>
    <dbReference type="NCBI Taxonomy" id="2767425"/>
    <lineage>
        <taxon>Bacteria</taxon>
        <taxon>Pseudomonadati</taxon>
        <taxon>Pseudomonadota</taxon>
        <taxon>Alphaproteobacteria</taxon>
        <taxon>Hyphomicrobiales</taxon>
        <taxon>Phyllobacteriaceae</taxon>
        <taxon>Oryzicola</taxon>
    </lineage>
</organism>
<feature type="region of interest" description="Disordered" evidence="1">
    <location>
        <begin position="95"/>
        <end position="130"/>
    </location>
</feature>
<proteinExistence type="predicted"/>
<dbReference type="InterPro" id="IPR035220">
    <property type="entry name" value="DUF5330"/>
</dbReference>
<keyword evidence="3" id="KW-1185">Reference proteome</keyword>